<feature type="region of interest" description="Disordered" evidence="2">
    <location>
        <begin position="1052"/>
        <end position="1077"/>
    </location>
</feature>
<dbReference type="Gene3D" id="1.10.555.10">
    <property type="entry name" value="Rho GTPase activation protein"/>
    <property type="match status" value="1"/>
</dbReference>
<feature type="compositionally biased region" description="Basic and acidic residues" evidence="2">
    <location>
        <begin position="1144"/>
        <end position="1154"/>
    </location>
</feature>
<dbReference type="Proteomes" id="UP001652622">
    <property type="component" value="Unplaced"/>
</dbReference>
<dbReference type="InterPro" id="IPR008936">
    <property type="entry name" value="Rho_GTPase_activation_prot"/>
</dbReference>
<evidence type="ECO:0000256" key="1">
    <source>
        <dbReference type="ARBA" id="ARBA00022468"/>
    </source>
</evidence>
<evidence type="ECO:0000313" key="4">
    <source>
        <dbReference type="Proteomes" id="UP001652622"/>
    </source>
</evidence>
<feature type="region of interest" description="Disordered" evidence="2">
    <location>
        <begin position="1259"/>
        <end position="1280"/>
    </location>
</feature>
<feature type="region of interest" description="Disordered" evidence="2">
    <location>
        <begin position="1135"/>
        <end position="1154"/>
    </location>
</feature>
<keyword evidence="4" id="KW-1185">Reference proteome</keyword>
<dbReference type="PROSITE" id="PS50238">
    <property type="entry name" value="RHOGAP"/>
    <property type="match status" value="1"/>
</dbReference>
<gene>
    <name evidence="5" type="primary">LOC117656787</name>
</gene>
<feature type="region of interest" description="Disordered" evidence="2">
    <location>
        <begin position="299"/>
        <end position="358"/>
    </location>
</feature>
<feature type="region of interest" description="Disordered" evidence="2">
    <location>
        <begin position="639"/>
        <end position="695"/>
    </location>
</feature>
<evidence type="ECO:0000256" key="2">
    <source>
        <dbReference type="SAM" id="MobiDB-lite"/>
    </source>
</evidence>
<feature type="compositionally biased region" description="Basic and acidic residues" evidence="2">
    <location>
        <begin position="338"/>
        <end position="353"/>
    </location>
</feature>
<keyword evidence="1" id="KW-0343">GTPase activation</keyword>
<dbReference type="InterPro" id="IPR000198">
    <property type="entry name" value="RhoGAP_dom"/>
</dbReference>
<evidence type="ECO:0000259" key="3">
    <source>
        <dbReference type="PROSITE" id="PS50238"/>
    </source>
</evidence>
<feature type="compositionally biased region" description="Basic and acidic residues" evidence="2">
    <location>
        <begin position="373"/>
        <end position="384"/>
    </location>
</feature>
<feature type="region of interest" description="Disordered" evidence="2">
    <location>
        <begin position="370"/>
        <end position="416"/>
    </location>
</feature>
<organism evidence="4 5">
    <name type="scientific">Pantherophis guttatus</name>
    <name type="common">Corn snake</name>
    <name type="synonym">Elaphe guttata</name>
    <dbReference type="NCBI Taxonomy" id="94885"/>
    <lineage>
        <taxon>Eukaryota</taxon>
        <taxon>Metazoa</taxon>
        <taxon>Chordata</taxon>
        <taxon>Craniata</taxon>
        <taxon>Vertebrata</taxon>
        <taxon>Euteleostomi</taxon>
        <taxon>Lepidosauria</taxon>
        <taxon>Squamata</taxon>
        <taxon>Bifurcata</taxon>
        <taxon>Unidentata</taxon>
        <taxon>Episquamata</taxon>
        <taxon>Toxicofera</taxon>
        <taxon>Serpentes</taxon>
        <taxon>Colubroidea</taxon>
        <taxon>Colubridae</taxon>
        <taxon>Colubrinae</taxon>
        <taxon>Pantherophis</taxon>
    </lineage>
</organism>
<dbReference type="PANTHER" id="PTHR15729:SF12">
    <property type="entry name" value="RHO GTPASE-ACTIVATING PROTEIN 30"/>
    <property type="match status" value="1"/>
</dbReference>
<dbReference type="SMART" id="SM00324">
    <property type="entry name" value="RhoGAP"/>
    <property type="match status" value="1"/>
</dbReference>
<dbReference type="Pfam" id="PF00620">
    <property type="entry name" value="RhoGAP"/>
    <property type="match status" value="1"/>
</dbReference>
<feature type="compositionally biased region" description="Low complexity" evidence="2">
    <location>
        <begin position="1061"/>
        <end position="1072"/>
    </location>
</feature>
<evidence type="ECO:0000313" key="5">
    <source>
        <dbReference type="RefSeq" id="XP_060538564.1"/>
    </source>
</evidence>
<dbReference type="GeneID" id="117656787"/>
<sequence>MSLAMKARQKVKRKGPAKDRVFGCDLMEHLQSSGHDIPQVLKSCTEFVEQRGIVDGIYRISGGSLNIQKLRLEFENDRNPDLNKEDYLKDVHCVSSICKAYFRELPNPLLTYQLYDKFAEAVAIQLEESRLEKIKEVLKELPSPHHRTLEFLMRHLVQMASFSSKTNMHVRNLAIVWAPNLLRSKDIEVSGFNGTAAFMEVRIQSIVVEFILTHVEQIFGNAPLCGGTRESIRRSLLALSPMVLPEYCTPYNVPTMLNQGDGPPQMRPYHTIIELSEKRKGSIKAKKWKSIFNLGRSSHDSKRKLNKAEDKDDKLGKMRLRPAKSMDSLSCMQSVGDDDAHLGTEMPPKHESFDGPVSLDSSFSESAYMSAKSKCEDTQEEATKSEPTTPKATRSGLIGGTSQGRSPKSSRNRAEKCAGVHISGPFSVTVPFHITSNLTLSRLTRGLECPALSYTSFETPEAIPSNGEDFPRVTEDNEKLMSALTANKEADEGTNFEAEMESQMSMEVEDSFSFLDGPDGWIDNVLEEEQLKTDAGKGPEVPPRSLDTVPSMEEDLGSGFMNEMIAAGMELEMYSMVPHLDYLSIEECMNEHLEGDDDQYYLAMGYIEEEPSKEVDAEEVYLSAFDDLSPIASKLEQLQQSDVGQTPHIPSPKLTEEDQTSKMAAETLVEDPKSSHLPEPGLEPEQGDEEVTTTSTRDLVVTKDLDLYLAKPHEVELGSRSNTNKMESHLTDKAEVEPIFSMLQIKDAHVGSEVGLFVPKIECPEEVAYPESLDSESVGKNAEDSKVEPVISSLQIEDRNGVDLFVPRAGCPEKVACQTPRGPESETQPIKSSIEEKWQPQNTPESEQIPHLPCSMRVDVPPEVVGRCNQPLGDTLMVQEMGEKHHGDVASSMLELNLLQSLIPSLLDNNSENVSFPAPDPEHTSLSYFPALLSDMDSEDFSLPASPPKPCLESLLQKPQPGLPVEVSYAPKHEFSDGSVHMKLTSTTPRVQQVKSFPVVPPKPQFAKVPPSLKPVIPSKEHLIAIPVKACENGTKQELNQSSLKRPFHLTSSDQKMEHFPTSPSPSSSSENCCSCSETLPKQRNSMPVSLEKFSKDCKNMEDITPKPSPSLRDKCFSWSKSGDVGVGSLHLTQGSWEKQSSGPHDEGKGGHRYGAERSALEGTAPQKQRWSNWRYSGSMSFDEAVALAKERHVAQAPMRRMQTYSYGEVDGSPGASKMETTAPAHKPVLRSPQRPLSCVNPAGPPEAHLLGKVPCPPGLLPDSIPESGRTPRLEGSHFSQDFPLRSRVSLSKIGRRLSVSDEACFGLSHEQR</sequence>
<dbReference type="PANTHER" id="PTHR15729">
    <property type="entry name" value="CDC42 GTPASE-ACTIVATING PROTEIN"/>
    <property type="match status" value="1"/>
</dbReference>
<protein>
    <submittedName>
        <fullName evidence="5">Rho GTPase-activating protein 30-like isoform X1</fullName>
    </submittedName>
</protein>
<reference evidence="5" key="1">
    <citation type="submission" date="2025-08" db="UniProtKB">
        <authorList>
            <consortium name="RefSeq"/>
        </authorList>
    </citation>
    <scope>IDENTIFICATION</scope>
    <source>
        <tissue evidence="5">Blood</tissue>
    </source>
</reference>
<accession>A0ABM3YR14</accession>
<name>A0ABM3YR14_PANGU</name>
<feature type="compositionally biased region" description="Basic and acidic residues" evidence="2">
    <location>
        <begin position="306"/>
        <end position="316"/>
    </location>
</feature>
<dbReference type="RefSeq" id="XP_060538564.1">
    <property type="nucleotide sequence ID" value="XM_060682581.1"/>
</dbReference>
<dbReference type="SUPFAM" id="SSF48350">
    <property type="entry name" value="GTPase activation domain, GAP"/>
    <property type="match status" value="1"/>
</dbReference>
<dbReference type="InterPro" id="IPR051576">
    <property type="entry name" value="PX-Rho_GAP"/>
</dbReference>
<feature type="region of interest" description="Disordered" evidence="2">
    <location>
        <begin position="815"/>
        <end position="849"/>
    </location>
</feature>
<feature type="domain" description="Rho-GAP" evidence="3">
    <location>
        <begin position="24"/>
        <end position="219"/>
    </location>
</feature>
<proteinExistence type="predicted"/>